<dbReference type="GO" id="GO:0016274">
    <property type="term" value="F:protein-arginine N-methyltransferase activity"/>
    <property type="evidence" value="ECO:0007669"/>
    <property type="project" value="InterPro"/>
</dbReference>
<dbReference type="GO" id="GO:0032259">
    <property type="term" value="P:methylation"/>
    <property type="evidence" value="ECO:0007669"/>
    <property type="project" value="UniProtKB-KW"/>
</dbReference>
<gene>
    <name evidence="2" type="ORF">C5Y93_18340</name>
</gene>
<dbReference type="Pfam" id="PF13649">
    <property type="entry name" value="Methyltransf_25"/>
    <property type="match status" value="1"/>
</dbReference>
<evidence type="ECO:0000259" key="1">
    <source>
        <dbReference type="Pfam" id="PF13649"/>
    </source>
</evidence>
<proteinExistence type="predicted"/>
<keyword evidence="2" id="KW-0489">Methyltransferase</keyword>
<keyword evidence="2" id="KW-0808">Transferase</keyword>
<evidence type="ECO:0000313" key="3">
    <source>
        <dbReference type="Proteomes" id="UP000237819"/>
    </source>
</evidence>
<evidence type="ECO:0000313" key="2">
    <source>
        <dbReference type="EMBL" id="PQO44723.1"/>
    </source>
</evidence>
<dbReference type="GO" id="GO:0042054">
    <property type="term" value="F:histone methyltransferase activity"/>
    <property type="evidence" value="ECO:0007669"/>
    <property type="project" value="TreeGrafter"/>
</dbReference>
<protein>
    <submittedName>
        <fullName evidence="2">Methyltransferase</fullName>
    </submittedName>
</protein>
<dbReference type="Gene3D" id="3.40.50.150">
    <property type="entry name" value="Vaccinia Virus protein VP39"/>
    <property type="match status" value="1"/>
</dbReference>
<dbReference type="AlphaFoldDB" id="A0A2S8GJV3"/>
<dbReference type="InterPro" id="IPR041698">
    <property type="entry name" value="Methyltransf_25"/>
</dbReference>
<dbReference type="PANTHER" id="PTHR11006">
    <property type="entry name" value="PROTEIN ARGININE N-METHYLTRANSFERASE"/>
    <property type="match status" value="1"/>
</dbReference>
<dbReference type="InterPro" id="IPR029063">
    <property type="entry name" value="SAM-dependent_MTases_sf"/>
</dbReference>
<comment type="caution">
    <text evidence="2">The sequence shown here is derived from an EMBL/GenBank/DDBJ whole genome shotgun (WGS) entry which is preliminary data.</text>
</comment>
<accession>A0A2S8GJV3</accession>
<dbReference type="InterPro" id="IPR025799">
    <property type="entry name" value="Arg_MeTrfase"/>
</dbReference>
<dbReference type="EMBL" id="PUHZ01000018">
    <property type="protein sequence ID" value="PQO44723.1"/>
    <property type="molecule type" value="Genomic_DNA"/>
</dbReference>
<dbReference type="CDD" id="cd02440">
    <property type="entry name" value="AdoMet_MTases"/>
    <property type="match status" value="1"/>
</dbReference>
<organism evidence="2 3">
    <name type="scientific">Blastopirellula marina</name>
    <dbReference type="NCBI Taxonomy" id="124"/>
    <lineage>
        <taxon>Bacteria</taxon>
        <taxon>Pseudomonadati</taxon>
        <taxon>Planctomycetota</taxon>
        <taxon>Planctomycetia</taxon>
        <taxon>Pirellulales</taxon>
        <taxon>Pirellulaceae</taxon>
        <taxon>Blastopirellula</taxon>
    </lineage>
</organism>
<dbReference type="Proteomes" id="UP000237819">
    <property type="component" value="Unassembled WGS sequence"/>
</dbReference>
<name>A0A2S8GJV3_9BACT</name>
<dbReference type="SUPFAM" id="SSF53335">
    <property type="entry name" value="S-adenosyl-L-methionine-dependent methyltransferases"/>
    <property type="match status" value="1"/>
</dbReference>
<feature type="domain" description="Methyltransferase" evidence="1">
    <location>
        <begin position="87"/>
        <end position="174"/>
    </location>
</feature>
<sequence length="339" mass="37563">MLLTAGFRIFTQSPAGVSRLRKMLAPATVLAANTALPPAEENPMPQATEVLGQFIPLHYHFEMLRDSYRMKSFREAIEATVRPGDKVVDLGGGTGILSFFAARAGAEVWYCERNPELVAAAEKMIRANNVSEQIHIVHADAAEFAPPVPVDAVVCEMLHVGLLREKQIQVISAFHDNYRAAHGPKLPRFIPEGTMLACQPVEQNFEFEGYLAAGPLFQAPADQHDDTQPLAEAAVHHMVWYDKPLRSDIAWSGKFEIAESGIMNAVRFITKNALTVLLEEQRVVPWHNQFLVMPLDRPQQVEQGDVVEVSFRYEAGGELSQLAATLQAVRTGERRTQAA</sequence>
<reference evidence="2 3" key="1">
    <citation type="submission" date="2018-02" db="EMBL/GenBank/DDBJ databases">
        <title>Comparative genomes isolates from brazilian mangrove.</title>
        <authorList>
            <person name="Araujo J.E."/>
            <person name="Taketani R.G."/>
            <person name="Silva M.C.P."/>
            <person name="Loureco M.V."/>
            <person name="Andreote F.D."/>
        </authorList>
    </citation>
    <scope>NUCLEOTIDE SEQUENCE [LARGE SCALE GENOMIC DNA]</scope>
    <source>
        <strain evidence="2 3">Nap-Phe MGV</strain>
    </source>
</reference>
<dbReference type="PANTHER" id="PTHR11006:SF53">
    <property type="entry name" value="PROTEIN ARGININE N-METHYLTRANSFERASE 3"/>
    <property type="match status" value="1"/>
</dbReference>